<keyword evidence="3" id="KW-1185">Reference proteome</keyword>
<evidence type="ECO:0000313" key="3">
    <source>
        <dbReference type="Proteomes" id="UP000727407"/>
    </source>
</evidence>
<sequence length="109" mass="11160">TGATSTTSTTSSTSITSNHFNTSTTSNTSVTSFPTSTSFTSFTSSSISSSDCGISKTCVSQPYDCDPSTDSNCFFMAATPLPSGSGFVFELTGRAGGYVSVGFSDDVEM</sequence>
<dbReference type="GO" id="GO:1900449">
    <property type="term" value="P:regulation of glutamate receptor signaling pathway"/>
    <property type="evidence" value="ECO:0007669"/>
    <property type="project" value="InterPro"/>
</dbReference>
<dbReference type="EMBL" id="QNUK01001561">
    <property type="protein sequence ID" value="KAF5880214.1"/>
    <property type="molecule type" value="Genomic_DNA"/>
</dbReference>
<name>A0A8J4TYE6_CLAMG</name>
<accession>A0A8J4TYE6</accession>
<protein>
    <submittedName>
        <fullName evidence="2">Putative ferric-chelate reductase 1</fullName>
    </submittedName>
</protein>
<dbReference type="InterPro" id="IPR042789">
    <property type="entry name" value="FRRS1L"/>
</dbReference>
<evidence type="ECO:0000256" key="1">
    <source>
        <dbReference type="SAM" id="MobiDB-lite"/>
    </source>
</evidence>
<evidence type="ECO:0000313" key="2">
    <source>
        <dbReference type="EMBL" id="KAF5880214.1"/>
    </source>
</evidence>
<proteinExistence type="predicted"/>
<reference evidence="2" key="1">
    <citation type="submission" date="2020-07" db="EMBL/GenBank/DDBJ databases">
        <title>Clarias magur genome sequencing, assembly and annotation.</title>
        <authorList>
            <person name="Kushwaha B."/>
            <person name="Kumar R."/>
            <person name="Das P."/>
            <person name="Joshi C.G."/>
            <person name="Kumar D."/>
            <person name="Nagpure N.S."/>
            <person name="Pandey M."/>
            <person name="Agarwal S."/>
            <person name="Srivastava S."/>
            <person name="Singh M."/>
            <person name="Sahoo L."/>
            <person name="Jayasankar P."/>
            <person name="Meher P.K."/>
            <person name="Koringa P.G."/>
            <person name="Iquebal M.A."/>
            <person name="Das S.P."/>
            <person name="Bit A."/>
            <person name="Patnaik S."/>
            <person name="Patel N."/>
            <person name="Shah T.M."/>
            <person name="Hinsu A."/>
            <person name="Jena J.K."/>
        </authorList>
    </citation>
    <scope>NUCLEOTIDE SEQUENCE</scope>
    <source>
        <strain evidence="2">CIFAMagur01</strain>
        <tissue evidence="2">Testis</tissue>
    </source>
</reference>
<dbReference type="AlphaFoldDB" id="A0A8J4TYE6"/>
<gene>
    <name evidence="2" type="ORF">DAT39_023286</name>
</gene>
<feature type="region of interest" description="Disordered" evidence="1">
    <location>
        <begin position="1"/>
        <end position="53"/>
    </location>
</feature>
<dbReference type="PANTHER" id="PTHR46902">
    <property type="entry name" value="DOMON DOMAIN-CONTAINING PROTEIN FRRS1L"/>
    <property type="match status" value="1"/>
</dbReference>
<dbReference type="PANTHER" id="PTHR46902:SF1">
    <property type="entry name" value="DOMON DOMAIN-CONTAINING PROTEIN FRRS1L"/>
    <property type="match status" value="1"/>
</dbReference>
<dbReference type="Proteomes" id="UP000727407">
    <property type="component" value="Unassembled WGS sequence"/>
</dbReference>
<feature type="compositionally biased region" description="Low complexity" evidence="1">
    <location>
        <begin position="1"/>
        <end position="50"/>
    </location>
</feature>
<feature type="non-terminal residue" evidence="2">
    <location>
        <position position="1"/>
    </location>
</feature>
<feature type="non-terminal residue" evidence="2">
    <location>
        <position position="109"/>
    </location>
</feature>
<comment type="caution">
    <text evidence="2">The sequence shown here is derived from an EMBL/GenBank/DDBJ whole genome shotgun (WGS) entry which is preliminary data.</text>
</comment>
<organism evidence="2 3">
    <name type="scientific">Clarias magur</name>
    <name type="common">Asian catfish</name>
    <name type="synonym">Macropteronotus magur</name>
    <dbReference type="NCBI Taxonomy" id="1594786"/>
    <lineage>
        <taxon>Eukaryota</taxon>
        <taxon>Metazoa</taxon>
        <taxon>Chordata</taxon>
        <taxon>Craniata</taxon>
        <taxon>Vertebrata</taxon>
        <taxon>Euteleostomi</taxon>
        <taxon>Actinopterygii</taxon>
        <taxon>Neopterygii</taxon>
        <taxon>Teleostei</taxon>
        <taxon>Ostariophysi</taxon>
        <taxon>Siluriformes</taxon>
        <taxon>Clariidae</taxon>
        <taxon>Clarias</taxon>
    </lineage>
</organism>
<dbReference type="GO" id="GO:0099072">
    <property type="term" value="P:regulation of postsynaptic membrane neurotransmitter receptor levels"/>
    <property type="evidence" value="ECO:0007669"/>
    <property type="project" value="TreeGrafter"/>
</dbReference>
<dbReference type="OrthoDB" id="2419613at2759"/>